<feature type="domain" description="DUF2281" evidence="1">
    <location>
        <begin position="7"/>
        <end position="42"/>
    </location>
</feature>
<gene>
    <name evidence="2" type="ORF">AADEFJLK_01494</name>
</gene>
<protein>
    <recommendedName>
        <fullName evidence="1">DUF2281 domain-containing protein</fullName>
    </recommendedName>
</protein>
<sequence length="79" mass="8827">MNHIHAITIHSQHLPEHLQKEVLDFICFLETRYSFPTATAQDHELTDTEIEQACGILTAAHGVSLEQMDEAIKSRGGSL</sequence>
<evidence type="ECO:0000313" key="2">
    <source>
        <dbReference type="EMBL" id="POZ52884.1"/>
    </source>
</evidence>
<evidence type="ECO:0000259" key="1">
    <source>
        <dbReference type="Pfam" id="PF10047"/>
    </source>
</evidence>
<dbReference type="AlphaFoldDB" id="A0A2S5CQ07"/>
<dbReference type="Proteomes" id="UP000237423">
    <property type="component" value="Unassembled WGS sequence"/>
</dbReference>
<comment type="caution">
    <text evidence="2">The sequence shown here is derived from an EMBL/GenBank/DDBJ whole genome shotgun (WGS) entry which is preliminary data.</text>
</comment>
<proteinExistence type="predicted"/>
<name>A0A2S5CQ07_9GAMM</name>
<dbReference type="Pfam" id="PF10047">
    <property type="entry name" value="DUF2281"/>
    <property type="match status" value="1"/>
</dbReference>
<evidence type="ECO:0000313" key="3">
    <source>
        <dbReference type="Proteomes" id="UP000237423"/>
    </source>
</evidence>
<dbReference type="InterPro" id="IPR018739">
    <property type="entry name" value="DUF2281"/>
</dbReference>
<dbReference type="EMBL" id="PGFZ01000002">
    <property type="protein sequence ID" value="POZ52884.1"/>
    <property type="molecule type" value="Genomic_DNA"/>
</dbReference>
<organism evidence="2 3">
    <name type="scientific">Methylovulum psychrotolerans</name>
    <dbReference type="NCBI Taxonomy" id="1704499"/>
    <lineage>
        <taxon>Bacteria</taxon>
        <taxon>Pseudomonadati</taxon>
        <taxon>Pseudomonadota</taxon>
        <taxon>Gammaproteobacteria</taxon>
        <taxon>Methylococcales</taxon>
        <taxon>Methylococcaceae</taxon>
        <taxon>Methylovulum</taxon>
    </lineage>
</organism>
<reference evidence="2 3" key="1">
    <citation type="submission" date="2017-11" db="EMBL/GenBank/DDBJ databases">
        <title>Draft Genome Sequence of Methylobacter psychrotolerans Sph1T, an Obligate Methanotroph from Low-Temperature Environments.</title>
        <authorList>
            <person name="Oshkin I.Y."/>
            <person name="Miroshnikov K."/>
            <person name="Belova S.E."/>
            <person name="Korzhenkov A."/>
            <person name="Toshchakov S.V."/>
            <person name="Dedysh S.N."/>
        </authorList>
    </citation>
    <scope>NUCLEOTIDE SEQUENCE [LARGE SCALE GENOMIC DNA]</scope>
    <source>
        <strain evidence="2 3">Sph1</strain>
    </source>
</reference>
<dbReference type="RefSeq" id="WP_103973824.1">
    <property type="nucleotide sequence ID" value="NZ_PGFZ01000002.1"/>
</dbReference>
<accession>A0A2S5CQ07</accession>